<name>A0A952AHK5_9BACT</name>
<keyword evidence="1" id="KW-0472">Membrane</keyword>
<comment type="caution">
    <text evidence="2">The sequence shown here is derived from an EMBL/GenBank/DDBJ whole genome shotgun (WGS) entry which is preliminary data.</text>
</comment>
<feature type="transmembrane region" description="Helical" evidence="1">
    <location>
        <begin position="66"/>
        <end position="88"/>
    </location>
</feature>
<sequence length="157" mass="17436">MNYLQQILPKTVSNKYSGPLIPLYVFYLITSISIARSLIHIFSQDGGAGSIATIPINDYVNGGKEAVVFMFAMWGLGQLLMGIFYAIVSIKYKSLLPLMYIFIFLEYFGGFLIGQYKGLATEGTPPGAIGAQILMPLSIMMLIWILNGSHESRRIRN</sequence>
<keyword evidence="1" id="KW-1133">Transmembrane helix</keyword>
<dbReference type="AlphaFoldDB" id="A0A952AHK5"/>
<dbReference type="EMBL" id="JACFOF010000015">
    <property type="protein sequence ID" value="MBW7954067.1"/>
    <property type="molecule type" value="Genomic_DNA"/>
</dbReference>
<protein>
    <submittedName>
        <fullName evidence="2">Uncharacterized protein</fullName>
    </submittedName>
</protein>
<evidence type="ECO:0000313" key="3">
    <source>
        <dbReference type="Proteomes" id="UP000781173"/>
    </source>
</evidence>
<proteinExistence type="predicted"/>
<feature type="transmembrane region" description="Helical" evidence="1">
    <location>
        <begin position="95"/>
        <end position="116"/>
    </location>
</feature>
<feature type="transmembrane region" description="Helical" evidence="1">
    <location>
        <begin position="128"/>
        <end position="146"/>
    </location>
</feature>
<feature type="transmembrane region" description="Helical" evidence="1">
    <location>
        <begin position="21"/>
        <end position="42"/>
    </location>
</feature>
<accession>A0A952AHK5</accession>
<reference evidence="2" key="1">
    <citation type="journal article" date="2022" name="ISME J.">
        <title>A general approach to explore prokaryotic protein glycosylation reveals the unique surface layer modulation of an anammox bacterium.</title>
        <authorList>
            <person name="Pabst M."/>
            <person name="Grouzdev D.S."/>
            <person name="Lawson C.E."/>
            <person name="Kleikamp H.B.C."/>
            <person name="de Ram C."/>
            <person name="Louwen R."/>
            <person name="Lin Y.M."/>
            <person name="Lucker S."/>
            <person name="van Loosdrecht M.C.M."/>
            <person name="Laureni M."/>
        </authorList>
    </citation>
    <scope>NUCLEOTIDE SEQUENCE</scope>
    <source>
        <strain evidence="2">BROCD043</strain>
    </source>
</reference>
<evidence type="ECO:0000256" key="1">
    <source>
        <dbReference type="SAM" id="Phobius"/>
    </source>
</evidence>
<dbReference type="Proteomes" id="UP000781173">
    <property type="component" value="Unassembled WGS sequence"/>
</dbReference>
<keyword evidence="1" id="KW-0812">Transmembrane</keyword>
<gene>
    <name evidence="2" type="ORF">H3C67_04755</name>
</gene>
<organism evidence="2 3">
    <name type="scientific">Candidatus Dojkabacteria bacterium</name>
    <dbReference type="NCBI Taxonomy" id="2099670"/>
    <lineage>
        <taxon>Bacteria</taxon>
        <taxon>Candidatus Dojkabacteria</taxon>
    </lineage>
</organism>
<evidence type="ECO:0000313" key="2">
    <source>
        <dbReference type="EMBL" id="MBW7954067.1"/>
    </source>
</evidence>